<name>A0AAD5DR96_9CHLO</name>
<feature type="compositionally biased region" description="Low complexity" evidence="2">
    <location>
        <begin position="295"/>
        <end position="306"/>
    </location>
</feature>
<feature type="region of interest" description="Disordered" evidence="2">
    <location>
        <begin position="292"/>
        <end position="313"/>
    </location>
</feature>
<dbReference type="Proteomes" id="UP001205105">
    <property type="component" value="Unassembled WGS sequence"/>
</dbReference>
<feature type="region of interest" description="Disordered" evidence="2">
    <location>
        <begin position="126"/>
        <end position="148"/>
    </location>
</feature>
<gene>
    <name evidence="3" type="ORF">COHA_005710</name>
</gene>
<sequence length="483" mass="50136">MATRARKMLGDLTNRPEALAARSKPPPKAAAARQQPPQPTAEQPELGQQLDECDAVLRSFHQLSFDGPEAAAEQDEPAQLEAEDSGASTATAGSTNLGSPLAAFAAAKERLARNTLDADSLLESWRQGSTQPPAPDAATPRPAAHTGGQILSSTCTARSSLLARLPLATGNVLPQHRRQHVLLLRERLAATMQLCQALHEQNQGNLAKVAQLVADNQHLSRSLHEARLDKEALQATIRALTREAAMLAEQAQRALLPAAQPAEPLPTTAVPAAAAAAEPEGLSLVRDWSQALTEGSSQGSSGRQPGATWQPGTSVRSFEWEGVGDVQQGAAAAAYAQGGGGEGAACDKRRRLAPGMLAHCLRPAIREAVAEAAAMDAASASSSCRLPTPGRTPKRKLRQLSSGSMAAASSAAAAAECAAALVAAEAAVAPEQQPALAPAAAAAAPVAESMDFRTFELFESRWYGAAKAPAAHQGQRASTCRIM</sequence>
<feature type="coiled-coil region" evidence="1">
    <location>
        <begin position="216"/>
        <end position="250"/>
    </location>
</feature>
<evidence type="ECO:0000313" key="3">
    <source>
        <dbReference type="EMBL" id="KAI7840555.1"/>
    </source>
</evidence>
<reference evidence="3" key="1">
    <citation type="submission" date="2020-11" db="EMBL/GenBank/DDBJ databases">
        <title>Chlorella ohadii genome sequencing and assembly.</title>
        <authorList>
            <person name="Murik O."/>
            <person name="Treves H."/>
            <person name="Kedem I."/>
            <person name="Shotland Y."/>
            <person name="Kaplan A."/>
        </authorList>
    </citation>
    <scope>NUCLEOTIDE SEQUENCE</scope>
    <source>
        <strain evidence="3">1</strain>
    </source>
</reference>
<dbReference type="AlphaFoldDB" id="A0AAD5DR96"/>
<protein>
    <submittedName>
        <fullName evidence="3">Uncharacterized protein</fullName>
    </submittedName>
</protein>
<dbReference type="EMBL" id="JADXDR010000078">
    <property type="protein sequence ID" value="KAI7840555.1"/>
    <property type="molecule type" value="Genomic_DNA"/>
</dbReference>
<feature type="compositionally biased region" description="Low complexity" evidence="2">
    <location>
        <begin position="29"/>
        <end position="45"/>
    </location>
</feature>
<evidence type="ECO:0000256" key="2">
    <source>
        <dbReference type="SAM" id="MobiDB-lite"/>
    </source>
</evidence>
<evidence type="ECO:0000256" key="1">
    <source>
        <dbReference type="SAM" id="Coils"/>
    </source>
</evidence>
<feature type="compositionally biased region" description="Acidic residues" evidence="2">
    <location>
        <begin position="72"/>
        <end position="84"/>
    </location>
</feature>
<evidence type="ECO:0000313" key="4">
    <source>
        <dbReference type="Proteomes" id="UP001205105"/>
    </source>
</evidence>
<keyword evidence="4" id="KW-1185">Reference proteome</keyword>
<keyword evidence="1" id="KW-0175">Coiled coil</keyword>
<feature type="region of interest" description="Disordered" evidence="2">
    <location>
        <begin position="1"/>
        <end position="97"/>
    </location>
</feature>
<proteinExistence type="predicted"/>
<feature type="compositionally biased region" description="Polar residues" evidence="2">
    <location>
        <begin position="86"/>
        <end position="97"/>
    </location>
</feature>
<organism evidence="3 4">
    <name type="scientific">Chlorella ohadii</name>
    <dbReference type="NCBI Taxonomy" id="2649997"/>
    <lineage>
        <taxon>Eukaryota</taxon>
        <taxon>Viridiplantae</taxon>
        <taxon>Chlorophyta</taxon>
        <taxon>core chlorophytes</taxon>
        <taxon>Trebouxiophyceae</taxon>
        <taxon>Chlorellales</taxon>
        <taxon>Chlorellaceae</taxon>
        <taxon>Chlorella clade</taxon>
        <taxon>Chlorella</taxon>
    </lineage>
</organism>
<accession>A0AAD5DR96</accession>
<comment type="caution">
    <text evidence="3">The sequence shown here is derived from an EMBL/GenBank/DDBJ whole genome shotgun (WGS) entry which is preliminary data.</text>
</comment>